<gene>
    <name evidence="2" type="ORF">HYH02_012188</name>
</gene>
<feature type="compositionally biased region" description="Gly residues" evidence="1">
    <location>
        <begin position="166"/>
        <end position="178"/>
    </location>
</feature>
<feature type="region of interest" description="Disordered" evidence="1">
    <location>
        <begin position="1"/>
        <end position="37"/>
    </location>
</feature>
<dbReference type="Proteomes" id="UP000613740">
    <property type="component" value="Unassembled WGS sequence"/>
</dbReference>
<evidence type="ECO:0000313" key="2">
    <source>
        <dbReference type="EMBL" id="KAG2434521.1"/>
    </source>
</evidence>
<evidence type="ECO:0000256" key="1">
    <source>
        <dbReference type="SAM" id="MobiDB-lite"/>
    </source>
</evidence>
<accession>A0A835SZE1</accession>
<feature type="compositionally biased region" description="Basic and acidic residues" evidence="1">
    <location>
        <begin position="8"/>
        <end position="18"/>
    </location>
</feature>
<evidence type="ECO:0000313" key="3">
    <source>
        <dbReference type="Proteomes" id="UP000613740"/>
    </source>
</evidence>
<dbReference type="AlphaFoldDB" id="A0A835SZE1"/>
<keyword evidence="3" id="KW-1185">Reference proteome</keyword>
<sequence>MVLRRRQQRDEGQERRQVEVAQAQARAGQPWQHPSPLQPWRVAQVVGSRYHMPVYSACPLDLHPGGNDADGDGDGTRKEKGGKGGCTGSGNDCDGCNMPQHQPGHHEGEVLLDVGTAGQGGDATASSGGGSTPTTSSSSSRRSRSSSNNSSSCSRGCSTQDLKASAGGGSAAQGGAGGCGGGLGATPGPAPLSGWEVCGWAGEGAMVCGLPQSGLDGRVDVRPVLVLQPHWQHPAQLHAAHPSPPVPLPLPPPPPQQQPPEVGSPPAPPQAQPEPEAQPAQLPPLQQEQQEPREAWADVASESEARCGDGGPEATEAASSPKHPHAP</sequence>
<feature type="compositionally biased region" description="Low complexity" evidence="1">
    <location>
        <begin position="132"/>
        <end position="165"/>
    </location>
</feature>
<feature type="region of interest" description="Disordered" evidence="1">
    <location>
        <begin position="115"/>
        <end position="178"/>
    </location>
</feature>
<feature type="compositionally biased region" description="Pro residues" evidence="1">
    <location>
        <begin position="242"/>
        <end position="272"/>
    </location>
</feature>
<proteinExistence type="predicted"/>
<protein>
    <submittedName>
        <fullName evidence="2">Uncharacterized protein</fullName>
    </submittedName>
</protein>
<reference evidence="2" key="1">
    <citation type="journal article" date="2020" name="bioRxiv">
        <title>Comparative genomics of Chlamydomonas.</title>
        <authorList>
            <person name="Craig R.J."/>
            <person name="Hasan A.R."/>
            <person name="Ness R.W."/>
            <person name="Keightley P.D."/>
        </authorList>
    </citation>
    <scope>NUCLEOTIDE SEQUENCE</scope>
    <source>
        <strain evidence="2">CCAP 11/173</strain>
    </source>
</reference>
<feature type="compositionally biased region" description="Low complexity" evidence="1">
    <location>
        <begin position="273"/>
        <end position="289"/>
    </location>
</feature>
<name>A0A835SZE1_9CHLO</name>
<feature type="region of interest" description="Disordered" evidence="1">
    <location>
        <begin position="235"/>
        <end position="327"/>
    </location>
</feature>
<feature type="compositionally biased region" description="Gly residues" evidence="1">
    <location>
        <begin position="117"/>
        <end position="131"/>
    </location>
</feature>
<comment type="caution">
    <text evidence="2">The sequence shown here is derived from an EMBL/GenBank/DDBJ whole genome shotgun (WGS) entry which is preliminary data.</text>
</comment>
<organism evidence="2 3">
    <name type="scientific">Chlamydomonas schloesseri</name>
    <dbReference type="NCBI Taxonomy" id="2026947"/>
    <lineage>
        <taxon>Eukaryota</taxon>
        <taxon>Viridiplantae</taxon>
        <taxon>Chlorophyta</taxon>
        <taxon>core chlorophytes</taxon>
        <taxon>Chlorophyceae</taxon>
        <taxon>CS clade</taxon>
        <taxon>Chlamydomonadales</taxon>
        <taxon>Chlamydomonadaceae</taxon>
        <taxon>Chlamydomonas</taxon>
    </lineage>
</organism>
<feature type="region of interest" description="Disordered" evidence="1">
    <location>
        <begin position="59"/>
        <end position="86"/>
    </location>
</feature>
<dbReference type="OrthoDB" id="10645723at2759"/>
<dbReference type="EMBL" id="JAEHOD010000056">
    <property type="protein sequence ID" value="KAG2434521.1"/>
    <property type="molecule type" value="Genomic_DNA"/>
</dbReference>